<evidence type="ECO:0000256" key="12">
    <source>
        <dbReference type="ARBA" id="ARBA00023137"/>
    </source>
</evidence>
<dbReference type="InterPro" id="IPR050445">
    <property type="entry name" value="Bact_polysacc_biosynth/exp"/>
</dbReference>
<comment type="similarity">
    <text evidence="2">Belongs to the etk/wzc family.</text>
</comment>
<evidence type="ECO:0000256" key="4">
    <source>
        <dbReference type="ARBA" id="ARBA00022519"/>
    </source>
</evidence>
<feature type="coiled-coil region" evidence="14">
    <location>
        <begin position="336"/>
        <end position="384"/>
    </location>
</feature>
<dbReference type="InterPro" id="IPR025669">
    <property type="entry name" value="AAA_dom"/>
</dbReference>
<dbReference type="EMBL" id="JAXIVS010000005">
    <property type="protein sequence ID" value="MDY7228113.1"/>
    <property type="molecule type" value="Genomic_DNA"/>
</dbReference>
<dbReference type="InterPro" id="IPR005702">
    <property type="entry name" value="Wzc-like_C"/>
</dbReference>
<feature type="domain" description="AAA" evidence="18">
    <location>
        <begin position="548"/>
        <end position="671"/>
    </location>
</feature>
<keyword evidence="10 16" id="KW-1133">Transmembrane helix</keyword>
<evidence type="ECO:0000256" key="2">
    <source>
        <dbReference type="ARBA" id="ARBA00008883"/>
    </source>
</evidence>
<sequence>MTRTSHRKAPASSRPGSPDDELDLGRYLGILQEHRGSIVATMVLTLGVGLLYMAAATPIYRAHAVLQIEKKANPLGELGALLADFSGEAPTEIELLGSRALLGKVIDELRLEVSATPRYFPLLGAALARGHEEAGIAEPPWALERFAWGGERIQVERVSVPRELEDIPLQLVTGEGGTYTLLDPDSQPLLSGNVGVPAASAPDSVLRVELLVSELQARPGTQFWVTRRSRLEVVEGLQRALRPVEKGLNTGVLSVSLEGRDPVEISAILTAISKHYVRHNVERRSEEVEQTLAFLDTQLPGLRKELERAEAALSAHRAGKGSVDLGLEAQAILERSVDVEKAISELTLERSELRQRFTQNHPVLNAMSSKLARLRADRTALNAKLKGLPDAELTAARLVRDVNVANELYIQLNNKAQEYRVLKSSIVGNARILDEPVVTRLPVRPSKPGVLAVSLVLGLTLGVAFAFTRQALHRGISDPAALEAALGVPVYATVPLGEAPSRRARRKRGADSEGPTILARTRPHDLATESLRSLRTRLQMVLEDAPNNVIAITGTSPGVGASFVSANLAWVLADSGKRVLLVDANLRGGGLHRCFGVARSRGLAEVLEGALTLEQSVVQVPDQSLFFLPTGALPSNPAELLLGDAFKTLVARMSLAYDLVLLDTPPILAVTDAALVGRQAGVNLAVVRAGAHPLREVAAALTRLSQDGVSVQGVVFNGVPRSPSGRAVRGIYQYEYPTVS</sequence>
<keyword evidence="21" id="KW-1185">Reference proteome</keyword>
<dbReference type="SUPFAM" id="SSF52540">
    <property type="entry name" value="P-loop containing nucleoside triphosphate hydrolases"/>
    <property type="match status" value="1"/>
</dbReference>
<evidence type="ECO:0000256" key="14">
    <source>
        <dbReference type="SAM" id="Coils"/>
    </source>
</evidence>
<comment type="catalytic activity">
    <reaction evidence="13">
        <text>L-tyrosyl-[protein] + ATP = O-phospho-L-tyrosyl-[protein] + ADP + H(+)</text>
        <dbReference type="Rhea" id="RHEA:10596"/>
        <dbReference type="Rhea" id="RHEA-COMP:10136"/>
        <dbReference type="Rhea" id="RHEA-COMP:20101"/>
        <dbReference type="ChEBI" id="CHEBI:15378"/>
        <dbReference type="ChEBI" id="CHEBI:30616"/>
        <dbReference type="ChEBI" id="CHEBI:46858"/>
        <dbReference type="ChEBI" id="CHEBI:61978"/>
        <dbReference type="ChEBI" id="CHEBI:456216"/>
    </reaction>
</comment>
<dbReference type="InterPro" id="IPR032807">
    <property type="entry name" value="GNVR"/>
</dbReference>
<keyword evidence="9" id="KW-0067">ATP-binding</keyword>
<keyword evidence="4" id="KW-0997">Cell inner membrane</keyword>
<evidence type="ECO:0000259" key="19">
    <source>
        <dbReference type="Pfam" id="PF13807"/>
    </source>
</evidence>
<dbReference type="PANTHER" id="PTHR32309:SF32">
    <property type="entry name" value="TYROSINE-PROTEIN KINASE ETK-RELATED"/>
    <property type="match status" value="1"/>
</dbReference>
<proteinExistence type="inferred from homology"/>
<keyword evidence="14" id="KW-0175">Coiled coil</keyword>
<dbReference type="RefSeq" id="WP_321546838.1">
    <property type="nucleotide sequence ID" value="NZ_JAXIVS010000005.1"/>
</dbReference>
<evidence type="ECO:0000256" key="5">
    <source>
        <dbReference type="ARBA" id="ARBA00022679"/>
    </source>
</evidence>
<dbReference type="NCBIfam" id="TIGR01007">
    <property type="entry name" value="eps_fam"/>
    <property type="match status" value="1"/>
</dbReference>
<keyword evidence="12" id="KW-0829">Tyrosine-protein kinase</keyword>
<dbReference type="Proteomes" id="UP001291309">
    <property type="component" value="Unassembled WGS sequence"/>
</dbReference>
<evidence type="ECO:0000256" key="13">
    <source>
        <dbReference type="ARBA" id="ARBA00053015"/>
    </source>
</evidence>
<dbReference type="InterPro" id="IPR003856">
    <property type="entry name" value="LPS_length_determ_N"/>
</dbReference>
<evidence type="ECO:0000256" key="9">
    <source>
        <dbReference type="ARBA" id="ARBA00022840"/>
    </source>
</evidence>
<dbReference type="Pfam" id="PF13614">
    <property type="entry name" value="AAA_31"/>
    <property type="match status" value="1"/>
</dbReference>
<feature type="transmembrane region" description="Helical" evidence="16">
    <location>
        <begin position="36"/>
        <end position="55"/>
    </location>
</feature>
<keyword evidence="6 16" id="KW-0812">Transmembrane</keyword>
<evidence type="ECO:0000313" key="21">
    <source>
        <dbReference type="Proteomes" id="UP001291309"/>
    </source>
</evidence>
<keyword evidence="11 16" id="KW-0472">Membrane</keyword>
<feature type="domain" description="Polysaccharide chain length determinant N-terminal" evidence="17">
    <location>
        <begin position="20"/>
        <end position="109"/>
    </location>
</feature>
<dbReference type="Pfam" id="PF13807">
    <property type="entry name" value="GNVR"/>
    <property type="match status" value="1"/>
</dbReference>
<evidence type="ECO:0000256" key="7">
    <source>
        <dbReference type="ARBA" id="ARBA00022741"/>
    </source>
</evidence>
<keyword evidence="3" id="KW-1003">Cell membrane</keyword>
<organism evidence="20 21">
    <name type="scientific">Hyalangium rubrum</name>
    <dbReference type="NCBI Taxonomy" id="3103134"/>
    <lineage>
        <taxon>Bacteria</taxon>
        <taxon>Pseudomonadati</taxon>
        <taxon>Myxococcota</taxon>
        <taxon>Myxococcia</taxon>
        <taxon>Myxococcales</taxon>
        <taxon>Cystobacterineae</taxon>
        <taxon>Archangiaceae</taxon>
        <taxon>Hyalangium</taxon>
    </lineage>
</organism>
<evidence type="ECO:0000259" key="18">
    <source>
        <dbReference type="Pfam" id="PF13614"/>
    </source>
</evidence>
<evidence type="ECO:0000313" key="20">
    <source>
        <dbReference type="EMBL" id="MDY7228113.1"/>
    </source>
</evidence>
<accession>A0ABU5H3S1</accession>
<dbReference type="CDD" id="cd05387">
    <property type="entry name" value="BY-kinase"/>
    <property type="match status" value="1"/>
</dbReference>
<dbReference type="Pfam" id="PF02706">
    <property type="entry name" value="Wzz"/>
    <property type="match status" value="1"/>
</dbReference>
<keyword evidence="7" id="KW-0547">Nucleotide-binding</keyword>
<feature type="region of interest" description="Disordered" evidence="15">
    <location>
        <begin position="1"/>
        <end position="20"/>
    </location>
</feature>
<dbReference type="EC" id="2.7.10.2" evidence="20"/>
<gene>
    <name evidence="20" type="ORF">SYV04_16965</name>
</gene>
<evidence type="ECO:0000256" key="10">
    <source>
        <dbReference type="ARBA" id="ARBA00022989"/>
    </source>
</evidence>
<evidence type="ECO:0000256" key="3">
    <source>
        <dbReference type="ARBA" id="ARBA00022475"/>
    </source>
</evidence>
<evidence type="ECO:0000256" key="8">
    <source>
        <dbReference type="ARBA" id="ARBA00022777"/>
    </source>
</evidence>
<comment type="caution">
    <text evidence="20">The sequence shown here is derived from an EMBL/GenBank/DDBJ whole genome shotgun (WGS) entry which is preliminary data.</text>
</comment>
<name>A0ABU5H3S1_9BACT</name>
<evidence type="ECO:0000256" key="16">
    <source>
        <dbReference type="SAM" id="Phobius"/>
    </source>
</evidence>
<dbReference type="GO" id="GO:0004715">
    <property type="term" value="F:non-membrane spanning protein tyrosine kinase activity"/>
    <property type="evidence" value="ECO:0007669"/>
    <property type="project" value="UniProtKB-EC"/>
</dbReference>
<feature type="domain" description="Tyrosine-protein kinase G-rich" evidence="19">
    <location>
        <begin position="395"/>
        <end position="471"/>
    </location>
</feature>
<feature type="coiled-coil region" evidence="14">
    <location>
        <begin position="278"/>
        <end position="312"/>
    </location>
</feature>
<evidence type="ECO:0000259" key="17">
    <source>
        <dbReference type="Pfam" id="PF02706"/>
    </source>
</evidence>
<keyword evidence="5 20" id="KW-0808">Transferase</keyword>
<dbReference type="Pfam" id="PF23607">
    <property type="entry name" value="WZC_N"/>
    <property type="match status" value="1"/>
</dbReference>
<dbReference type="Gene3D" id="3.40.50.300">
    <property type="entry name" value="P-loop containing nucleotide triphosphate hydrolases"/>
    <property type="match status" value="1"/>
</dbReference>
<dbReference type="PANTHER" id="PTHR32309">
    <property type="entry name" value="TYROSINE-PROTEIN KINASE"/>
    <property type="match status" value="1"/>
</dbReference>
<evidence type="ECO:0000256" key="11">
    <source>
        <dbReference type="ARBA" id="ARBA00023136"/>
    </source>
</evidence>
<evidence type="ECO:0000256" key="6">
    <source>
        <dbReference type="ARBA" id="ARBA00022692"/>
    </source>
</evidence>
<evidence type="ECO:0000256" key="1">
    <source>
        <dbReference type="ARBA" id="ARBA00004429"/>
    </source>
</evidence>
<comment type="subcellular location">
    <subcellularLocation>
        <location evidence="1">Cell inner membrane</location>
        <topology evidence="1">Multi-pass membrane protein</topology>
    </subcellularLocation>
</comment>
<evidence type="ECO:0000256" key="15">
    <source>
        <dbReference type="SAM" id="MobiDB-lite"/>
    </source>
</evidence>
<dbReference type="InterPro" id="IPR027417">
    <property type="entry name" value="P-loop_NTPase"/>
</dbReference>
<reference evidence="20 21" key="1">
    <citation type="submission" date="2023-12" db="EMBL/GenBank/DDBJ databases">
        <title>the genome sequence of Hyalangium sp. s54d21.</title>
        <authorList>
            <person name="Zhang X."/>
        </authorList>
    </citation>
    <scope>NUCLEOTIDE SEQUENCE [LARGE SCALE GENOMIC DNA]</scope>
    <source>
        <strain evidence="21">s54d21</strain>
    </source>
</reference>
<protein>
    <submittedName>
        <fullName evidence="20">Polysaccharide biosynthesis tyrosine autokinase</fullName>
        <ecNumber evidence="20">2.7.10.2</ecNumber>
    </submittedName>
</protein>
<keyword evidence="8" id="KW-0418">Kinase</keyword>